<keyword evidence="6" id="KW-0378">Hydrolase</keyword>
<dbReference type="PANTHER" id="PTHR13045">
    <property type="entry name" value="5'-NUCLEOTIDASE"/>
    <property type="match status" value="1"/>
</dbReference>
<evidence type="ECO:0000256" key="1">
    <source>
        <dbReference type="ARBA" id="ARBA00000815"/>
    </source>
</evidence>
<dbReference type="SUPFAM" id="SSF56784">
    <property type="entry name" value="HAD-like"/>
    <property type="match status" value="1"/>
</dbReference>
<sequence>MEGEKVIIVNPEEFQRKKKIIVDGGVNNLQIVTDFDRTLTSAVVNGKPGASSYGVIEHSGLLSEEYHIKIREYFTKYSAIEEDPEMPIHLKIPFIVEWYQKANQQLVKEKIPLKLFDEMISKANLAFREGVHSFLESTSKNSVPVLVFSAGIGDLIERIFVHFEGRLHQNVHVVSNRVQTDENGIIVDFKEPLIHVFNKNEMALSHRSTASWFESVSHRKNMILLGDSPGDVGMACGLGDAGAILKIGFLNTVHPTTLQTYKTLFDVIILNDGSFEFPLGLLEEIAKGSSPIPF</sequence>
<evidence type="ECO:0000256" key="5">
    <source>
        <dbReference type="ARBA" id="ARBA00022741"/>
    </source>
</evidence>
<dbReference type="Gene3D" id="1.10.150.340">
    <property type="entry name" value="Pyrimidine 5'-nucleotidase (UMPH-1), N-terminal domain"/>
    <property type="match status" value="1"/>
</dbReference>
<comment type="catalytic activity">
    <reaction evidence="1">
        <text>a ribonucleoside 5'-phosphate + H2O = a ribonucleoside + phosphate</text>
        <dbReference type="Rhea" id="RHEA:12484"/>
        <dbReference type="ChEBI" id="CHEBI:15377"/>
        <dbReference type="ChEBI" id="CHEBI:18254"/>
        <dbReference type="ChEBI" id="CHEBI:43474"/>
        <dbReference type="ChEBI" id="CHEBI:58043"/>
        <dbReference type="EC" id="3.1.3.5"/>
    </reaction>
</comment>
<dbReference type="GO" id="GO:0008253">
    <property type="term" value="F:5'-nucleotidase activity"/>
    <property type="evidence" value="ECO:0007669"/>
    <property type="project" value="UniProtKB-EC"/>
</dbReference>
<dbReference type="GO" id="GO:0000166">
    <property type="term" value="F:nucleotide binding"/>
    <property type="evidence" value="ECO:0007669"/>
    <property type="project" value="UniProtKB-KW"/>
</dbReference>
<dbReference type="AlphaFoldDB" id="A0A6B2LC94"/>
<dbReference type="EMBL" id="GIBP01005492">
    <property type="protein sequence ID" value="NDV34461.1"/>
    <property type="molecule type" value="Transcribed_RNA"/>
</dbReference>
<dbReference type="SFLD" id="SFLDG01128">
    <property type="entry name" value="C1.4:_5'-Nucleotidase_Like"/>
    <property type="match status" value="1"/>
</dbReference>
<dbReference type="InterPro" id="IPR036412">
    <property type="entry name" value="HAD-like_sf"/>
</dbReference>
<keyword evidence="7" id="KW-0460">Magnesium</keyword>
<evidence type="ECO:0000256" key="3">
    <source>
        <dbReference type="ARBA" id="ARBA00012643"/>
    </source>
</evidence>
<dbReference type="EC" id="3.1.3.5" evidence="3"/>
<evidence type="ECO:0000256" key="2">
    <source>
        <dbReference type="ARBA" id="ARBA00008389"/>
    </source>
</evidence>
<dbReference type="FunFam" id="1.10.150.340:FF:000001">
    <property type="entry name" value="Cytosolic 5-nucleotidase 3-like"/>
    <property type="match status" value="1"/>
</dbReference>
<dbReference type="Pfam" id="PF05822">
    <property type="entry name" value="UMPH-1"/>
    <property type="match status" value="1"/>
</dbReference>
<dbReference type="Gene3D" id="3.40.50.1000">
    <property type="entry name" value="HAD superfamily/HAD-like"/>
    <property type="match status" value="1"/>
</dbReference>
<evidence type="ECO:0000256" key="6">
    <source>
        <dbReference type="ARBA" id="ARBA00022801"/>
    </source>
</evidence>
<dbReference type="GO" id="GO:0009117">
    <property type="term" value="P:nucleotide metabolic process"/>
    <property type="evidence" value="ECO:0007669"/>
    <property type="project" value="UniProtKB-KW"/>
</dbReference>
<dbReference type="InterPro" id="IPR023214">
    <property type="entry name" value="HAD_sf"/>
</dbReference>
<proteinExistence type="inferred from homology"/>
<comment type="similarity">
    <text evidence="2">Belongs to the pyrimidine 5'-nucleotidase family.</text>
</comment>
<dbReference type="InterPro" id="IPR006434">
    <property type="entry name" value="Pyrimidine_nucleotidase_eu"/>
</dbReference>
<evidence type="ECO:0000256" key="8">
    <source>
        <dbReference type="ARBA" id="ARBA00023080"/>
    </source>
</evidence>
<keyword evidence="5" id="KW-0547">Nucleotide-binding</keyword>
<organism evidence="9">
    <name type="scientific">Arcella intermedia</name>
    <dbReference type="NCBI Taxonomy" id="1963864"/>
    <lineage>
        <taxon>Eukaryota</taxon>
        <taxon>Amoebozoa</taxon>
        <taxon>Tubulinea</taxon>
        <taxon>Elardia</taxon>
        <taxon>Arcellinida</taxon>
        <taxon>Sphaerothecina</taxon>
        <taxon>Arcellidae</taxon>
        <taxon>Arcella</taxon>
    </lineage>
</organism>
<dbReference type="SFLD" id="SFLDS00003">
    <property type="entry name" value="Haloacid_Dehalogenase"/>
    <property type="match status" value="1"/>
</dbReference>
<evidence type="ECO:0000256" key="7">
    <source>
        <dbReference type="ARBA" id="ARBA00022842"/>
    </source>
</evidence>
<dbReference type="PANTHER" id="PTHR13045:SF0">
    <property type="entry name" value="7-METHYLGUANOSINE PHOSPHATE-SPECIFIC 5'-NUCLEOTIDASE"/>
    <property type="match status" value="1"/>
</dbReference>
<dbReference type="GO" id="GO:0005737">
    <property type="term" value="C:cytoplasm"/>
    <property type="evidence" value="ECO:0007669"/>
    <property type="project" value="InterPro"/>
</dbReference>
<name>A0A6B2LC94_9EUKA</name>
<keyword evidence="8" id="KW-0546">Nucleotide metabolism</keyword>
<evidence type="ECO:0000313" key="9">
    <source>
        <dbReference type="EMBL" id="NDV34461.1"/>
    </source>
</evidence>
<dbReference type="GO" id="GO:0000287">
    <property type="term" value="F:magnesium ion binding"/>
    <property type="evidence" value="ECO:0007669"/>
    <property type="project" value="InterPro"/>
</dbReference>
<accession>A0A6B2LC94</accession>
<evidence type="ECO:0000256" key="4">
    <source>
        <dbReference type="ARBA" id="ARBA00022723"/>
    </source>
</evidence>
<reference evidence="9" key="1">
    <citation type="journal article" date="2020" name="J. Eukaryot. Microbiol.">
        <title>De novo Sequencing, Assembly and Annotation of the Transcriptome for the Free-Living Testate Amoeba Arcella intermedia.</title>
        <authorList>
            <person name="Ribeiro G.M."/>
            <person name="Porfirio-Sousa A.L."/>
            <person name="Maurer-Alcala X.X."/>
            <person name="Katz L.A."/>
            <person name="Lahr D.J.G."/>
        </authorList>
    </citation>
    <scope>NUCLEOTIDE SEQUENCE</scope>
</reference>
<keyword evidence="4" id="KW-0479">Metal-binding</keyword>
<protein>
    <recommendedName>
        <fullName evidence="3">5'-nucleotidase</fullName>
        <ecNumber evidence="3">3.1.3.5</ecNumber>
    </recommendedName>
</protein>